<organism evidence="1 2">
    <name type="scientific">Acidisoma cellulosilyticum</name>
    <dbReference type="NCBI Taxonomy" id="2802395"/>
    <lineage>
        <taxon>Bacteria</taxon>
        <taxon>Pseudomonadati</taxon>
        <taxon>Pseudomonadota</taxon>
        <taxon>Alphaproteobacteria</taxon>
        <taxon>Acetobacterales</taxon>
        <taxon>Acidocellaceae</taxon>
        <taxon>Acidisoma</taxon>
    </lineage>
</organism>
<dbReference type="RefSeq" id="WP_227310844.1">
    <property type="nucleotide sequence ID" value="NZ_JAESVA010000029.1"/>
</dbReference>
<protein>
    <recommendedName>
        <fullName evidence="3">Tetratricopeptide repeat protein</fullName>
    </recommendedName>
</protein>
<proteinExistence type="predicted"/>
<dbReference type="EMBL" id="JAESVA010000029">
    <property type="protein sequence ID" value="MCB8884107.1"/>
    <property type="molecule type" value="Genomic_DNA"/>
</dbReference>
<accession>A0A963Z779</accession>
<sequence length="286" mass="32690">MVLLLSSPDRIRLIQDAKYQFRLANWSIQEEKIQGIDFSIKKNDFLFFIQCIDSGIKKISSNELLITQMSADVGDLKRRKSVRLVHIINFDFLNSSLNDLLAFDIIAFHIPDINSIDKICKFENVPANLTPRELALLQSNREGCLRVSRYYIDIKNIDDAIIWARHTVAADRAPASSYAFLLKLLVDHGYTNEAEKVSKTALSLAPENIGILTLSQKLAQQQKNTVSAEEFSRKIQFIKESPAYKFRQSFTKSKTEYKLPTIPLSSSSLSKWDLAAPKRWIKKLFS</sequence>
<dbReference type="SUPFAM" id="SSF48452">
    <property type="entry name" value="TPR-like"/>
    <property type="match status" value="1"/>
</dbReference>
<evidence type="ECO:0008006" key="3">
    <source>
        <dbReference type="Google" id="ProtNLM"/>
    </source>
</evidence>
<reference evidence="1 2" key="1">
    <citation type="journal article" date="2021" name="Microorganisms">
        <title>Acidisoma silvae sp. nov. and Acidisomacellulosilytica sp. nov., Two Acidophilic Bacteria Isolated from Decaying Wood, Hydrolyzing Cellulose and Producing Poly-3-hydroxybutyrate.</title>
        <authorList>
            <person name="Mieszkin S."/>
            <person name="Pouder E."/>
            <person name="Uroz S."/>
            <person name="Simon-Colin C."/>
            <person name="Alain K."/>
        </authorList>
    </citation>
    <scope>NUCLEOTIDE SEQUENCE [LARGE SCALE GENOMIC DNA]</scope>
    <source>
        <strain evidence="1 2">HW T5.17</strain>
    </source>
</reference>
<comment type="caution">
    <text evidence="1">The sequence shown here is derived from an EMBL/GenBank/DDBJ whole genome shotgun (WGS) entry which is preliminary data.</text>
</comment>
<evidence type="ECO:0000313" key="1">
    <source>
        <dbReference type="EMBL" id="MCB8884107.1"/>
    </source>
</evidence>
<gene>
    <name evidence="1" type="ORF">ACELLULO517_28095</name>
</gene>
<dbReference type="AlphaFoldDB" id="A0A963Z779"/>
<name>A0A963Z779_9PROT</name>
<dbReference type="Proteomes" id="UP000721844">
    <property type="component" value="Unassembled WGS sequence"/>
</dbReference>
<dbReference type="InterPro" id="IPR011990">
    <property type="entry name" value="TPR-like_helical_dom_sf"/>
</dbReference>
<evidence type="ECO:0000313" key="2">
    <source>
        <dbReference type="Proteomes" id="UP000721844"/>
    </source>
</evidence>
<keyword evidence="2" id="KW-1185">Reference proteome</keyword>
<dbReference type="Gene3D" id="1.25.40.10">
    <property type="entry name" value="Tetratricopeptide repeat domain"/>
    <property type="match status" value="1"/>
</dbReference>